<keyword evidence="1" id="KW-1133">Transmembrane helix</keyword>
<dbReference type="STRING" id="587909.SAMN05421810_11072"/>
<dbReference type="RefSeq" id="WP_243859764.1">
    <property type="nucleotide sequence ID" value="NZ_FOWW01000010.1"/>
</dbReference>
<organism evidence="3 4">
    <name type="scientific">Amycolatopsis arida</name>
    <dbReference type="NCBI Taxonomy" id="587909"/>
    <lineage>
        <taxon>Bacteria</taxon>
        <taxon>Bacillati</taxon>
        <taxon>Actinomycetota</taxon>
        <taxon>Actinomycetes</taxon>
        <taxon>Pseudonocardiales</taxon>
        <taxon>Pseudonocardiaceae</taxon>
        <taxon>Amycolatopsis</taxon>
    </lineage>
</organism>
<dbReference type="InterPro" id="IPR005530">
    <property type="entry name" value="SPW"/>
</dbReference>
<feature type="transmembrane region" description="Helical" evidence="1">
    <location>
        <begin position="54"/>
        <end position="77"/>
    </location>
</feature>
<evidence type="ECO:0000313" key="4">
    <source>
        <dbReference type="Proteomes" id="UP000198727"/>
    </source>
</evidence>
<keyword evidence="4" id="KW-1185">Reference proteome</keyword>
<evidence type="ECO:0000256" key="1">
    <source>
        <dbReference type="SAM" id="Phobius"/>
    </source>
</evidence>
<gene>
    <name evidence="3" type="ORF">SAMN05421810_11072</name>
</gene>
<dbReference type="AlphaFoldDB" id="A0A1I5ZR80"/>
<keyword evidence="1" id="KW-0472">Membrane</keyword>
<accession>A0A1I5ZR80</accession>
<sequence>MNTHDRRDDDRATPLVPQEQYGPWKGMRPPYASPSAVPADRYARPARSYSFREVLAGFPNALAMLAGVWLVVSPWLLDHPGTAAGFNAAWNDILVGVLVFLVAGARAVSPYATLPWSWVPIVLGIWLVAAPYVLGFAAESRPVTVNDIVMGALIAVLTAVGVLTSLWGRRARTNAQPDARAEDA</sequence>
<feature type="domain" description="SPW repeat-containing integral membrane" evidence="2">
    <location>
        <begin position="60"/>
        <end position="158"/>
    </location>
</feature>
<feature type="transmembrane region" description="Helical" evidence="1">
    <location>
        <begin position="148"/>
        <end position="167"/>
    </location>
</feature>
<feature type="transmembrane region" description="Helical" evidence="1">
    <location>
        <begin position="89"/>
        <end position="109"/>
    </location>
</feature>
<proteinExistence type="predicted"/>
<protein>
    <submittedName>
        <fullName evidence="3">SPW repeat-containing protein</fullName>
    </submittedName>
</protein>
<dbReference type="Pfam" id="PF03779">
    <property type="entry name" value="SPW"/>
    <property type="match status" value="1"/>
</dbReference>
<feature type="transmembrane region" description="Helical" evidence="1">
    <location>
        <begin position="116"/>
        <end position="136"/>
    </location>
</feature>
<dbReference type="Proteomes" id="UP000198727">
    <property type="component" value="Unassembled WGS sequence"/>
</dbReference>
<evidence type="ECO:0000313" key="3">
    <source>
        <dbReference type="EMBL" id="SFQ58948.1"/>
    </source>
</evidence>
<reference evidence="4" key="1">
    <citation type="submission" date="2016-10" db="EMBL/GenBank/DDBJ databases">
        <authorList>
            <person name="Varghese N."/>
            <person name="Submissions S."/>
        </authorList>
    </citation>
    <scope>NUCLEOTIDE SEQUENCE [LARGE SCALE GENOMIC DNA]</scope>
    <source>
        <strain evidence="4">CGMCC 4.5579</strain>
    </source>
</reference>
<dbReference type="EMBL" id="FOWW01000010">
    <property type="protein sequence ID" value="SFQ58948.1"/>
    <property type="molecule type" value="Genomic_DNA"/>
</dbReference>
<evidence type="ECO:0000259" key="2">
    <source>
        <dbReference type="Pfam" id="PF03779"/>
    </source>
</evidence>
<keyword evidence="1" id="KW-0812">Transmembrane</keyword>
<name>A0A1I5ZR80_9PSEU</name>